<dbReference type="PROSITE" id="PS51918">
    <property type="entry name" value="RADICAL_SAM"/>
    <property type="match status" value="1"/>
</dbReference>
<dbReference type="EMBL" id="JACHFR010000001">
    <property type="protein sequence ID" value="MBB5217784.1"/>
    <property type="molecule type" value="Genomic_DNA"/>
</dbReference>
<evidence type="ECO:0000256" key="6">
    <source>
        <dbReference type="ARBA" id="ARBA00023014"/>
    </source>
</evidence>
<keyword evidence="8" id="KW-0449">Lipoprotein</keyword>
<dbReference type="Pfam" id="PF13186">
    <property type="entry name" value="SPASM"/>
    <property type="match status" value="1"/>
</dbReference>
<feature type="domain" description="Radical SAM core" evidence="7">
    <location>
        <begin position="22"/>
        <end position="249"/>
    </location>
</feature>
<reference evidence="8 10" key="2">
    <citation type="submission" date="2020-08" db="EMBL/GenBank/DDBJ databases">
        <title>Genomic Encyclopedia of Type Strains, Phase IV (KMG-IV): sequencing the most valuable type-strain genomes for metagenomic binning, comparative biology and taxonomic classification.</title>
        <authorList>
            <person name="Goeker M."/>
        </authorList>
    </citation>
    <scope>NUCLEOTIDE SEQUENCE [LARGE SCALE GENOMIC DNA]</scope>
    <source>
        <strain evidence="8 10">DSM 103679</strain>
    </source>
</reference>
<dbReference type="InterPro" id="IPR058240">
    <property type="entry name" value="rSAM_sf"/>
</dbReference>
<evidence type="ECO:0000313" key="8">
    <source>
        <dbReference type="EMBL" id="MBB5217784.1"/>
    </source>
</evidence>
<proteinExistence type="predicted"/>
<dbReference type="Pfam" id="PF04055">
    <property type="entry name" value="Radical_SAM"/>
    <property type="match status" value="1"/>
</dbReference>
<dbReference type="SUPFAM" id="SSF102114">
    <property type="entry name" value="Radical SAM enzymes"/>
    <property type="match status" value="1"/>
</dbReference>
<evidence type="ECO:0000256" key="5">
    <source>
        <dbReference type="ARBA" id="ARBA00023004"/>
    </source>
</evidence>
<dbReference type="SMART" id="SM00729">
    <property type="entry name" value="Elp3"/>
    <property type="match status" value="1"/>
</dbReference>
<dbReference type="AlphaFoldDB" id="A0A840SAG0"/>
<dbReference type="GO" id="GO:0046872">
    <property type="term" value="F:metal ion binding"/>
    <property type="evidence" value="ECO:0007669"/>
    <property type="project" value="UniProtKB-KW"/>
</dbReference>
<dbReference type="Gene3D" id="3.20.20.70">
    <property type="entry name" value="Aldolase class I"/>
    <property type="match status" value="1"/>
</dbReference>
<evidence type="ECO:0000256" key="4">
    <source>
        <dbReference type="ARBA" id="ARBA00022723"/>
    </source>
</evidence>
<dbReference type="InterPro" id="IPR026404">
    <property type="entry name" value="rSAM_w_lipo"/>
</dbReference>
<comment type="cofactor">
    <cofactor evidence="1">
        <name>[4Fe-4S] cluster</name>
        <dbReference type="ChEBI" id="CHEBI:49883"/>
    </cofactor>
</comment>
<keyword evidence="2" id="KW-0004">4Fe-4S</keyword>
<protein>
    <submittedName>
        <fullName evidence="8">Radical SAM enzyme (RSAM/lipoprotein system)</fullName>
    </submittedName>
    <submittedName>
        <fullName evidence="9">Radical SAM protein</fullName>
    </submittedName>
</protein>
<dbReference type="PANTHER" id="PTHR11228">
    <property type="entry name" value="RADICAL SAM DOMAIN PROTEIN"/>
    <property type="match status" value="1"/>
</dbReference>
<dbReference type="CDD" id="cd01335">
    <property type="entry name" value="Radical_SAM"/>
    <property type="match status" value="1"/>
</dbReference>
<dbReference type="Proteomes" id="UP000593591">
    <property type="component" value="Chromosome"/>
</dbReference>
<evidence type="ECO:0000256" key="2">
    <source>
        <dbReference type="ARBA" id="ARBA00022485"/>
    </source>
</evidence>
<dbReference type="PANTHER" id="PTHR11228:SF7">
    <property type="entry name" value="PQQA PEPTIDE CYCLASE"/>
    <property type="match status" value="1"/>
</dbReference>
<reference evidence="9 11" key="1">
    <citation type="submission" date="2018-08" db="EMBL/GenBank/DDBJ databases">
        <title>The first complete genome of Treponema rectale (CHPAT), a commensal spirochete of the bovine rectum.</title>
        <authorList>
            <person name="Staton G.J."/>
            <person name="Clegg S.R."/>
            <person name="Carter S.D."/>
            <person name="Radford A.D."/>
            <person name="Darby A."/>
            <person name="Hall N."/>
            <person name="Birtles R.J."/>
            <person name="Evans N.J."/>
        </authorList>
    </citation>
    <scope>NUCLEOTIDE SEQUENCE [LARGE SCALE GENOMIC DNA]</scope>
    <source>
        <strain evidence="9 11">CHPA</strain>
    </source>
</reference>
<dbReference type="InterPro" id="IPR006638">
    <property type="entry name" value="Elp3/MiaA/NifB-like_rSAM"/>
</dbReference>
<dbReference type="EMBL" id="CP031517">
    <property type="protein sequence ID" value="QOS40489.1"/>
    <property type="molecule type" value="Genomic_DNA"/>
</dbReference>
<evidence type="ECO:0000259" key="7">
    <source>
        <dbReference type="PROSITE" id="PS51918"/>
    </source>
</evidence>
<dbReference type="GO" id="GO:0003824">
    <property type="term" value="F:catalytic activity"/>
    <property type="evidence" value="ECO:0007669"/>
    <property type="project" value="InterPro"/>
</dbReference>
<dbReference type="KEGG" id="trc:DYE49_08465"/>
<dbReference type="NCBIfam" id="TIGR04133">
    <property type="entry name" value="rSAM_w_lipo"/>
    <property type="match status" value="1"/>
</dbReference>
<dbReference type="InterPro" id="IPR013785">
    <property type="entry name" value="Aldolase_TIM"/>
</dbReference>
<dbReference type="InterPro" id="IPR023885">
    <property type="entry name" value="4Fe4S-binding_SPASM_dom"/>
</dbReference>
<dbReference type="SFLD" id="SFLDG01067">
    <property type="entry name" value="SPASM/twitch_domain_containing"/>
    <property type="match status" value="1"/>
</dbReference>
<evidence type="ECO:0000313" key="10">
    <source>
        <dbReference type="Proteomes" id="UP000578697"/>
    </source>
</evidence>
<dbReference type="InterPro" id="IPR017200">
    <property type="entry name" value="PqqE-like"/>
</dbReference>
<dbReference type="RefSeq" id="WP_184651231.1">
    <property type="nucleotide sequence ID" value="NZ_JACHFR010000001.1"/>
</dbReference>
<evidence type="ECO:0000313" key="9">
    <source>
        <dbReference type="EMBL" id="QOS40489.1"/>
    </source>
</evidence>
<accession>A0A840SAG0</accession>
<keyword evidence="6" id="KW-0411">Iron-sulfur</keyword>
<keyword evidence="3" id="KW-0949">S-adenosyl-L-methionine</keyword>
<evidence type="ECO:0000256" key="1">
    <source>
        <dbReference type="ARBA" id="ARBA00001966"/>
    </source>
</evidence>
<keyword evidence="5" id="KW-0408">Iron</keyword>
<dbReference type="SFLD" id="SFLDG01386">
    <property type="entry name" value="main_SPASM_domain-containing"/>
    <property type="match status" value="1"/>
</dbReference>
<gene>
    <name evidence="9" type="ORF">DYE49_08465</name>
    <name evidence="8" type="ORF">HNP77_000128</name>
</gene>
<dbReference type="SFLD" id="SFLDS00029">
    <property type="entry name" value="Radical_SAM"/>
    <property type="match status" value="1"/>
</dbReference>
<dbReference type="Proteomes" id="UP000578697">
    <property type="component" value="Unassembled WGS sequence"/>
</dbReference>
<dbReference type="GO" id="GO:0051539">
    <property type="term" value="F:4 iron, 4 sulfur cluster binding"/>
    <property type="evidence" value="ECO:0007669"/>
    <property type="project" value="UniProtKB-KW"/>
</dbReference>
<dbReference type="InterPro" id="IPR007197">
    <property type="entry name" value="rSAM"/>
</dbReference>
<dbReference type="PIRSF" id="PIRSF037420">
    <property type="entry name" value="PQQ_syn_pqqE"/>
    <property type="match status" value="1"/>
</dbReference>
<keyword evidence="4" id="KW-0479">Metal-binding</keyword>
<evidence type="ECO:0000313" key="11">
    <source>
        <dbReference type="Proteomes" id="UP000593591"/>
    </source>
</evidence>
<dbReference type="InterPro" id="IPR050377">
    <property type="entry name" value="Radical_SAM_PqqE_MftC-like"/>
</dbReference>
<organism evidence="8 10">
    <name type="scientific">Treponema rectale</name>
    <dbReference type="NCBI Taxonomy" id="744512"/>
    <lineage>
        <taxon>Bacteria</taxon>
        <taxon>Pseudomonadati</taxon>
        <taxon>Spirochaetota</taxon>
        <taxon>Spirochaetia</taxon>
        <taxon>Spirochaetales</taxon>
        <taxon>Treponemataceae</taxon>
        <taxon>Treponema</taxon>
    </lineage>
</organism>
<name>A0A840SAG0_9SPIR</name>
<evidence type="ECO:0000256" key="3">
    <source>
        <dbReference type="ARBA" id="ARBA00022691"/>
    </source>
</evidence>
<keyword evidence="10" id="KW-1185">Reference proteome</keyword>
<sequence length="366" mass="42480">MYVTEYFRRFIFRCYRNRVIKKHELNYLFWECTLRCNLNCKHCGSDCLKTSDVEDMPLEDFVQVLDDIKQNNTSRHLTVCITGGEPLLRTDLEEAGKQIVKRGFNWGIVTNALAFTPERFASLLKSGMTSISFSLDGLKEQHTALRKNPCSFERTVNAIKTVVKFQKDNPGYFAFDVITCVHKNNLEELPALRNFLIELGVERWRIFSIFPSGRAAENNLALSGREYVRLMEFIKETRKYKDKKGNGIRLNYACEGFLGKYELKVRDYYFFCRGGINVGSVMCDGNVSACLSVRGKDFIQGNIYHRPFMQIWNEEYKNLRNRNWAKKGRCALCKEWKNCLGNGLHLYNSMSEEPAHCNLQMLAEIT</sequence>